<keyword evidence="3" id="KW-1185">Reference proteome</keyword>
<dbReference type="SMART" id="SM00597">
    <property type="entry name" value="ZnF_TTF"/>
    <property type="match status" value="1"/>
</dbReference>
<sequence>MSEKRKSTSSITTFFKKTTKVYQEQESCPNLSDQPLSSMLAETTTLNTDQSSTSNQSSNTLSCINANLNTNEYDPANGKKQAYVCLSMKMGPCQPTNIIFPRSLGRSFRWEWYKIFEWLEYSVKLDSAFCFSCRAFPTIGAEGTFTTSGFKKWGKAIEKFNVHQKSNAHKEAQAKVLGYKQSLLSNSGSIIGLIDKNHSTVVTENREYLKCILETLLYCSKQGIAIRGHDEESESLNKGNFLELLTLQAKDNNIIKRFYMEKEKTFNYVHHSYLNMFLNYMSDYVLQSITSEIQSAKLFSVLIDETQDLGRHEQVSVFIRYTINLEPREVFLGFHRTKSTDGESLVELLKDVLEFRGLKMEDIRGQCYDGAASMRGAYKGVQARIKAENNLAIYLHCYAHVLNLCLVDLSKQVPCVRNMFGTLQKLYSFIGASSKRYAIFEQMLSSVTGPKTLKSLSDTRWSCRCEALRSLKCNLTATIDTLAEIAENDAESGSDAAALLNCIQSFDFVFALILMEDVLTKTNVLSKYLQSPSLNYGLVIKMVKETIISFKDLRTEDNFQKVWERVENISKNNNFSEAKLPRLKSVPLKLGGGTKQSVQNVQDHYKINVYYNILDSIVMCMNNKFKEDDLSLLNSMSDVLFNENPSTESIYDVCKTYKLEFEDLSSEIKILNKLFMNQGCDSIIKRTNYVKSKDIQTGFPIYTEVLKIFLTIPTNTASCERSFSALRRLKTYLRVTMTQQRLSNLAVLYIHNEYKIDFEKIIDRFDVEASINGRRLAL</sequence>
<dbReference type="InterPro" id="IPR025398">
    <property type="entry name" value="DUF4371"/>
</dbReference>
<dbReference type="Proteomes" id="UP000478052">
    <property type="component" value="Unassembled WGS sequence"/>
</dbReference>
<dbReference type="Pfam" id="PF14291">
    <property type="entry name" value="DUF4371"/>
    <property type="match status" value="1"/>
</dbReference>
<dbReference type="PANTHER" id="PTHR45749">
    <property type="match status" value="1"/>
</dbReference>
<dbReference type="AlphaFoldDB" id="A0A6G0VWN1"/>
<feature type="non-terminal residue" evidence="2">
    <location>
        <position position="778"/>
    </location>
</feature>
<dbReference type="PANTHER" id="PTHR45749:SF21">
    <property type="entry name" value="DUF4371 DOMAIN-CONTAINING PROTEIN"/>
    <property type="match status" value="1"/>
</dbReference>
<dbReference type="InterPro" id="IPR012337">
    <property type="entry name" value="RNaseH-like_sf"/>
</dbReference>
<evidence type="ECO:0000259" key="1">
    <source>
        <dbReference type="SMART" id="SM00597"/>
    </source>
</evidence>
<dbReference type="InterPro" id="IPR006580">
    <property type="entry name" value="Znf_TTF"/>
</dbReference>
<reference evidence="2 3" key="1">
    <citation type="submission" date="2019-08" db="EMBL/GenBank/DDBJ databases">
        <title>Whole genome of Aphis craccivora.</title>
        <authorList>
            <person name="Voronova N.V."/>
            <person name="Shulinski R.S."/>
            <person name="Bandarenka Y.V."/>
            <person name="Zhorov D.G."/>
            <person name="Warner D."/>
        </authorList>
    </citation>
    <scope>NUCLEOTIDE SEQUENCE [LARGE SCALE GENOMIC DNA]</scope>
    <source>
        <strain evidence="2">180601</strain>
        <tissue evidence="2">Whole Body</tissue>
    </source>
</reference>
<gene>
    <name evidence="2" type="ORF">FWK35_00035818</name>
</gene>
<proteinExistence type="predicted"/>
<dbReference type="SUPFAM" id="SSF53098">
    <property type="entry name" value="Ribonuclease H-like"/>
    <property type="match status" value="1"/>
</dbReference>
<feature type="domain" description="TTF-type" evidence="1">
    <location>
        <begin position="104"/>
        <end position="196"/>
    </location>
</feature>
<dbReference type="OrthoDB" id="6602708at2759"/>
<evidence type="ECO:0000313" key="2">
    <source>
        <dbReference type="EMBL" id="KAF0712103.1"/>
    </source>
</evidence>
<accession>A0A6G0VWN1</accession>
<dbReference type="Pfam" id="PF05699">
    <property type="entry name" value="Dimer_Tnp_hAT"/>
    <property type="match status" value="1"/>
</dbReference>
<dbReference type="GO" id="GO:0046983">
    <property type="term" value="F:protein dimerization activity"/>
    <property type="evidence" value="ECO:0007669"/>
    <property type="project" value="InterPro"/>
</dbReference>
<evidence type="ECO:0000313" key="3">
    <source>
        <dbReference type="Proteomes" id="UP000478052"/>
    </source>
</evidence>
<protein>
    <recommendedName>
        <fullName evidence="1">TTF-type domain-containing protein</fullName>
    </recommendedName>
</protein>
<comment type="caution">
    <text evidence="2">The sequence shown here is derived from an EMBL/GenBank/DDBJ whole genome shotgun (WGS) entry which is preliminary data.</text>
</comment>
<organism evidence="2 3">
    <name type="scientific">Aphis craccivora</name>
    <name type="common">Cowpea aphid</name>
    <dbReference type="NCBI Taxonomy" id="307492"/>
    <lineage>
        <taxon>Eukaryota</taxon>
        <taxon>Metazoa</taxon>
        <taxon>Ecdysozoa</taxon>
        <taxon>Arthropoda</taxon>
        <taxon>Hexapoda</taxon>
        <taxon>Insecta</taxon>
        <taxon>Pterygota</taxon>
        <taxon>Neoptera</taxon>
        <taxon>Paraneoptera</taxon>
        <taxon>Hemiptera</taxon>
        <taxon>Sternorrhyncha</taxon>
        <taxon>Aphidomorpha</taxon>
        <taxon>Aphidoidea</taxon>
        <taxon>Aphididae</taxon>
        <taxon>Aphidini</taxon>
        <taxon>Aphis</taxon>
        <taxon>Aphis</taxon>
    </lineage>
</organism>
<dbReference type="InterPro" id="IPR008906">
    <property type="entry name" value="HATC_C_dom"/>
</dbReference>
<dbReference type="EMBL" id="VUJU01011056">
    <property type="protein sequence ID" value="KAF0712103.1"/>
    <property type="molecule type" value="Genomic_DNA"/>
</dbReference>
<name>A0A6G0VWN1_APHCR</name>